<comment type="similarity">
    <text evidence="2">In the N-terminal section; belongs to the transposase 2 family.</text>
</comment>
<keyword evidence="3" id="KW-0815">Transposition</keyword>
<evidence type="ECO:0000256" key="3">
    <source>
        <dbReference type="ARBA" id="ARBA00022578"/>
    </source>
</evidence>
<evidence type="ECO:0000313" key="11">
    <source>
        <dbReference type="EMBL" id="ARM67664.1"/>
    </source>
</evidence>
<accession>A0A1W6JN56</accession>
<evidence type="ECO:0000256" key="4">
    <source>
        <dbReference type="ARBA" id="ARBA00022723"/>
    </source>
</evidence>
<protein>
    <submittedName>
        <fullName evidence="11">Transposase</fullName>
    </submittedName>
</protein>
<keyword evidence="4" id="KW-0479">Metal-binding</keyword>
<dbReference type="EMBL" id="KY554777">
    <property type="protein sequence ID" value="ARM67664.1"/>
    <property type="molecule type" value="Genomic_DNA"/>
</dbReference>
<evidence type="ECO:0000313" key="12">
    <source>
        <dbReference type="Proteomes" id="UP000224987"/>
    </source>
</evidence>
<dbReference type="NCBIfam" id="TIGR01766">
    <property type="entry name" value="IS200/IS605 family accessory protein TnpB-like domain"/>
    <property type="match status" value="1"/>
</dbReference>
<dbReference type="GO" id="GO:0032196">
    <property type="term" value="P:transposition"/>
    <property type="evidence" value="ECO:0007669"/>
    <property type="project" value="UniProtKB-KW"/>
</dbReference>
<dbReference type="Pfam" id="PF01385">
    <property type="entry name" value="OrfB_IS605"/>
    <property type="match status" value="1"/>
</dbReference>
<evidence type="ECO:0000256" key="5">
    <source>
        <dbReference type="ARBA" id="ARBA00022833"/>
    </source>
</evidence>
<keyword evidence="5" id="KW-0862">Zinc</keyword>
<dbReference type="Proteomes" id="UP000224987">
    <property type="component" value="Segment"/>
</dbReference>
<dbReference type="InterPro" id="IPR021027">
    <property type="entry name" value="Transposase_put_HTH"/>
</dbReference>
<keyword evidence="7" id="KW-0233">DNA recombination</keyword>
<dbReference type="Pfam" id="PF07282">
    <property type="entry name" value="Cas12f1-like_TNB"/>
    <property type="match status" value="1"/>
</dbReference>
<dbReference type="InterPro" id="IPR010095">
    <property type="entry name" value="Cas12f1-like_TNB"/>
</dbReference>
<organism evidence="11 12">
    <name type="scientific">Lactococcus phage LW81</name>
    <dbReference type="NCBI Taxonomy" id="1965482"/>
    <lineage>
        <taxon>Viruses</taxon>
        <taxon>Duplodnaviria</taxon>
        <taxon>Heunggongvirae</taxon>
        <taxon>Uroviricota</taxon>
        <taxon>Caudoviricetes</taxon>
        <taxon>Audreyjarvisvirus</taxon>
        <taxon>Audreyjarvisvirus LW81</taxon>
    </lineage>
</organism>
<evidence type="ECO:0000259" key="8">
    <source>
        <dbReference type="Pfam" id="PF01385"/>
    </source>
</evidence>
<proteinExistence type="inferred from homology"/>
<dbReference type="InterPro" id="IPR051399">
    <property type="entry name" value="RNA-guided_DNA_endo/Transpos"/>
</dbReference>
<dbReference type="GO" id="GO:0006310">
    <property type="term" value="P:DNA recombination"/>
    <property type="evidence" value="ECO:0007669"/>
    <property type="project" value="UniProtKB-KW"/>
</dbReference>
<feature type="domain" description="Probable transposase IS891/IS1136/IS1341" evidence="8">
    <location>
        <begin position="173"/>
        <end position="284"/>
    </location>
</feature>
<evidence type="ECO:0000256" key="7">
    <source>
        <dbReference type="ARBA" id="ARBA00023172"/>
    </source>
</evidence>
<keyword evidence="12" id="KW-1185">Reference proteome</keyword>
<dbReference type="InterPro" id="IPR001959">
    <property type="entry name" value="Transposase"/>
</dbReference>
<feature type="domain" description="Cas12f1-like TNB" evidence="9">
    <location>
        <begin position="296"/>
        <end position="363"/>
    </location>
</feature>
<comment type="similarity">
    <text evidence="1">In the C-terminal section; belongs to the transposase 35 family.</text>
</comment>
<sequence length="372" mass="43598">MTTRKIAQKIPFKPTKKQVMFFADCFGARRFAYNSQVAVFNTYSKENKDLVYPKITDLKRENEWLKTSVVPSHSLSNALMDFGKARTAYFKKANYGKNRPSFRSRHDYIQSFRNGMPLKRMRENGRYQLSKKLGYIKIRKRDKLRYPIEQMTQWTIKREGEKYYIVFLFTVEIETRPEITGSVGLDLGIKDFVITSDGEKIDLPESIGKLEAKVIKEQRKLSRKQNGKGEQSNNFYKQKAKLQKAHAKVRHVRENFQHHVSKQLIEENQFIAIETLRPSNMIKNHKLARSIARAAWRQFTNQLEYKAEWYGRTLQKVGTYYPSSKTCGNCEAVYHDLKLSEREWTCTHCGVTHDRDLNASLNILKEAQRLAS</sequence>
<evidence type="ECO:0000256" key="2">
    <source>
        <dbReference type="ARBA" id="ARBA00011044"/>
    </source>
</evidence>
<evidence type="ECO:0000259" key="9">
    <source>
        <dbReference type="Pfam" id="PF07282"/>
    </source>
</evidence>
<feature type="domain" description="Transposase putative helix-turn-helix" evidence="10">
    <location>
        <begin position="1"/>
        <end position="41"/>
    </location>
</feature>
<dbReference type="GO" id="GO:0003677">
    <property type="term" value="F:DNA binding"/>
    <property type="evidence" value="ECO:0007669"/>
    <property type="project" value="UniProtKB-KW"/>
</dbReference>
<gene>
    <name evidence="11" type="ORF">LW81_094</name>
</gene>
<name>A0A1W6JN56_9CAUD</name>
<dbReference type="PANTHER" id="PTHR30405:SF25">
    <property type="entry name" value="RNA-GUIDED DNA ENDONUCLEASE INSQ-RELATED"/>
    <property type="match status" value="1"/>
</dbReference>
<reference evidence="11 12" key="1">
    <citation type="journal article" date="2017" name="Viruses">
        <title>Phage Biodiversity in Artisanal Cheese Wheys Reflects the Complexity of the Fermentation Process.</title>
        <authorList>
            <person name="Mahony J."/>
            <person name="Moscarelli A."/>
            <person name="Kelleher P."/>
            <person name="Lugli G.A."/>
            <person name="Ventura M."/>
            <person name="Settanni L."/>
            <person name="van Sinderen D."/>
        </authorList>
    </citation>
    <scope>NUCLEOTIDE SEQUENCE [LARGE SCALE GENOMIC DNA]</scope>
</reference>
<dbReference type="GO" id="GO:0046872">
    <property type="term" value="F:metal ion binding"/>
    <property type="evidence" value="ECO:0007669"/>
    <property type="project" value="UniProtKB-KW"/>
</dbReference>
<dbReference type="PANTHER" id="PTHR30405">
    <property type="entry name" value="TRANSPOSASE"/>
    <property type="match status" value="1"/>
</dbReference>
<evidence type="ECO:0000256" key="1">
    <source>
        <dbReference type="ARBA" id="ARBA00008761"/>
    </source>
</evidence>
<dbReference type="Pfam" id="PF12323">
    <property type="entry name" value="HTH_OrfB_IS605"/>
    <property type="match status" value="1"/>
</dbReference>
<evidence type="ECO:0000259" key="10">
    <source>
        <dbReference type="Pfam" id="PF12323"/>
    </source>
</evidence>
<evidence type="ECO:0000256" key="6">
    <source>
        <dbReference type="ARBA" id="ARBA00023125"/>
    </source>
</evidence>
<dbReference type="NCBIfam" id="NF040570">
    <property type="entry name" value="guided_TnpB"/>
    <property type="match status" value="1"/>
</dbReference>
<keyword evidence="6" id="KW-0238">DNA-binding</keyword>